<organism evidence="6 7">
    <name type="scientific">Pseudomonas syringae pv. theae</name>
    <dbReference type="NCBI Taxonomy" id="103985"/>
    <lineage>
        <taxon>Bacteria</taxon>
        <taxon>Pseudomonadati</taxon>
        <taxon>Pseudomonadota</taxon>
        <taxon>Gammaproteobacteria</taxon>
        <taxon>Pseudomonadales</taxon>
        <taxon>Pseudomonadaceae</taxon>
        <taxon>Pseudomonas</taxon>
        <taxon>Pseudomonas syringae</taxon>
    </lineage>
</organism>
<evidence type="ECO:0000259" key="5">
    <source>
        <dbReference type="SMART" id="SM00990"/>
    </source>
</evidence>
<evidence type="ECO:0000256" key="4">
    <source>
        <dbReference type="SAM" id="MobiDB-lite"/>
    </source>
</evidence>
<protein>
    <recommendedName>
        <fullName evidence="5">VRR-NUC domain-containing protein</fullName>
    </recommendedName>
</protein>
<keyword evidence="3" id="KW-0378">Hydrolase</keyword>
<name>A0A0Q0EB88_PSESX</name>
<evidence type="ECO:0000256" key="2">
    <source>
        <dbReference type="ARBA" id="ARBA00022722"/>
    </source>
</evidence>
<feature type="domain" description="VRR-NUC" evidence="5">
    <location>
        <begin position="79"/>
        <end position="197"/>
    </location>
</feature>
<evidence type="ECO:0000313" key="7">
    <source>
        <dbReference type="Proteomes" id="UP000282636"/>
    </source>
</evidence>
<proteinExistence type="predicted"/>
<comment type="cofactor">
    <cofactor evidence="1">
        <name>Mg(2+)</name>
        <dbReference type="ChEBI" id="CHEBI:18420"/>
    </cofactor>
</comment>
<dbReference type="Pfam" id="PF08774">
    <property type="entry name" value="VRR_NUC"/>
    <property type="match status" value="1"/>
</dbReference>
<dbReference type="RefSeq" id="WP_019332490.1">
    <property type="nucleotide sequence ID" value="NZ_BQUM01000014.1"/>
</dbReference>
<gene>
    <name evidence="6" type="ORF">ALP44_00984</name>
</gene>
<dbReference type="AlphaFoldDB" id="A0A0Q0EB88"/>
<dbReference type="Proteomes" id="UP000282636">
    <property type="component" value="Unassembled WGS sequence"/>
</dbReference>
<dbReference type="GO" id="GO:0004518">
    <property type="term" value="F:nuclease activity"/>
    <property type="evidence" value="ECO:0007669"/>
    <property type="project" value="UniProtKB-KW"/>
</dbReference>
<sequence length="241" mass="26423">MSEPIKPGAPLANGEMSPEGSTTPVKLSQPELDFADKKVLCSAICKCKNTPGIGKDGRSLKQSCVSGQLKALDGILQHRSLYKPEVNYDMTRQPPAPIMDRSVETKGHDWLPGWIKKWWDAPDGEGSRRPPFIAGEGMVRRPDVVIVNDPTKPPTQDNIKQVVEIKFPPDKMDIKQERAYIRIAGDQTKLVELGPGDCDCNQSEPHSSKIPVEQLGPAALLTGILYMLLTKRPPPGMVPAL</sequence>
<accession>A0A0Q0EB88</accession>
<evidence type="ECO:0000256" key="1">
    <source>
        <dbReference type="ARBA" id="ARBA00001946"/>
    </source>
</evidence>
<evidence type="ECO:0000256" key="3">
    <source>
        <dbReference type="ARBA" id="ARBA00022801"/>
    </source>
</evidence>
<keyword evidence="2" id="KW-0540">Nuclease</keyword>
<dbReference type="EMBL" id="RBTL01000343">
    <property type="protein sequence ID" value="RMT58355.1"/>
    <property type="molecule type" value="Genomic_DNA"/>
</dbReference>
<dbReference type="GO" id="GO:0016788">
    <property type="term" value="F:hydrolase activity, acting on ester bonds"/>
    <property type="evidence" value="ECO:0007669"/>
    <property type="project" value="InterPro"/>
</dbReference>
<dbReference type="SMART" id="SM00990">
    <property type="entry name" value="VRR_NUC"/>
    <property type="match status" value="1"/>
</dbReference>
<feature type="region of interest" description="Disordered" evidence="4">
    <location>
        <begin position="1"/>
        <end position="27"/>
    </location>
</feature>
<comment type="caution">
    <text evidence="6">The sequence shown here is derived from an EMBL/GenBank/DDBJ whole genome shotgun (WGS) entry which is preliminary data.</text>
</comment>
<evidence type="ECO:0000313" key="6">
    <source>
        <dbReference type="EMBL" id="RMT58355.1"/>
    </source>
</evidence>
<reference evidence="6 7" key="1">
    <citation type="submission" date="2018-08" db="EMBL/GenBank/DDBJ databases">
        <title>Recombination of ecologically and evolutionarily significant loci maintains genetic cohesion in the Pseudomonas syringae species complex.</title>
        <authorList>
            <person name="Dillon M."/>
            <person name="Thakur S."/>
            <person name="Almeida R.N.D."/>
            <person name="Weir B.S."/>
            <person name="Guttman D.S."/>
        </authorList>
    </citation>
    <scope>NUCLEOTIDE SEQUENCE [LARGE SCALE GENOMIC DNA]</scope>
    <source>
        <strain evidence="6 7">ICMP 3934</strain>
    </source>
</reference>
<dbReference type="InterPro" id="IPR014883">
    <property type="entry name" value="VRR_NUC"/>
</dbReference>